<keyword evidence="1" id="KW-1133">Transmembrane helix</keyword>
<feature type="transmembrane region" description="Helical" evidence="1">
    <location>
        <begin position="589"/>
        <end position="611"/>
    </location>
</feature>
<proteinExistence type="predicted"/>
<protein>
    <recommendedName>
        <fullName evidence="4">Transmembrane protein</fullName>
    </recommendedName>
</protein>
<feature type="transmembrane region" description="Helical" evidence="1">
    <location>
        <begin position="160"/>
        <end position="184"/>
    </location>
</feature>
<evidence type="ECO:0008006" key="4">
    <source>
        <dbReference type="Google" id="ProtNLM"/>
    </source>
</evidence>
<accession>A0AA39PJP1</accession>
<reference evidence="2" key="1">
    <citation type="submission" date="2023-06" db="EMBL/GenBank/DDBJ databases">
        <authorList>
            <consortium name="Lawrence Berkeley National Laboratory"/>
            <person name="Ahrendt S."/>
            <person name="Sahu N."/>
            <person name="Indic B."/>
            <person name="Wong-Bajracharya J."/>
            <person name="Merenyi Z."/>
            <person name="Ke H.-M."/>
            <person name="Monk M."/>
            <person name="Kocsube S."/>
            <person name="Drula E."/>
            <person name="Lipzen A."/>
            <person name="Balint B."/>
            <person name="Henrissat B."/>
            <person name="Andreopoulos B."/>
            <person name="Martin F.M."/>
            <person name="Harder C.B."/>
            <person name="Rigling D."/>
            <person name="Ford K.L."/>
            <person name="Foster G.D."/>
            <person name="Pangilinan J."/>
            <person name="Papanicolaou A."/>
            <person name="Barry K."/>
            <person name="LaButti K."/>
            <person name="Viragh M."/>
            <person name="Koriabine M."/>
            <person name="Yan M."/>
            <person name="Riley R."/>
            <person name="Champramary S."/>
            <person name="Plett K.L."/>
            <person name="Tsai I.J."/>
            <person name="Slot J."/>
            <person name="Sipos G."/>
            <person name="Plett J."/>
            <person name="Nagy L.G."/>
            <person name="Grigoriev I.V."/>
        </authorList>
    </citation>
    <scope>NUCLEOTIDE SEQUENCE</scope>
    <source>
        <strain evidence="2">HWK02</strain>
    </source>
</reference>
<comment type="caution">
    <text evidence="2">The sequence shown here is derived from an EMBL/GenBank/DDBJ whole genome shotgun (WGS) entry which is preliminary data.</text>
</comment>
<keyword evidence="3" id="KW-1185">Reference proteome</keyword>
<sequence length="641" mass="69815">MVILLSSKADRTNALPDSHVIEQESTAQRGLRYYIRLYVSIESENNMLPSHLRPLQVAPLPSAKSAGVSLLDDYGGSKPQIRVSYGGRRRLPIAVIIPGILIFIASAGLASSLLIWLQSRRVESHIQREDPYFLNGIVAIEGKRALHKLNDGSFETDTTMYGLALSAVSAQLVSLTVPFLLGLLGYRLASMWILAQEKEHTGSMPTAAQYGLLVKLCGSANIFSAYETVQYLKRGRERRSQAPSSMTFAFVVLVLAILLNHLLSYVYPYLWLHTTVSTFIHTSMTPIGLGSLPDTGTKINLTMCPGPMVVHDKGDTFMNGTSLNGTDYCTNCDGNYKEMVAEGLAVIGNSSSMSRSVIVNDMAVLVPSTMPENVDGLTFSSFGLVAHCQPVVDCLVESDASGMDTASGLYCPSFIPPYNINTTVTGRSSGSTIDMFNLTNNALSKLPGYYPVQSFLNPYGARLAAYWSTGEAIFPADSSPGWYHLYYRSCYGSLDGNNMYVFVSSPVLSDFNTASVLFSAFNPTYQINIVDYLKSTLRTSFTLSTETFNKVLSRNMAFAAMSLALPLFKRNVSTGGNYIVQRSASRYPLAPLTAVLAILYTYAILALAIILSSVMLSSREVIATKDGGSEHKITAIELVQL</sequence>
<feature type="transmembrane region" description="Helical" evidence="1">
    <location>
        <begin position="246"/>
        <end position="267"/>
    </location>
</feature>
<evidence type="ECO:0000256" key="1">
    <source>
        <dbReference type="SAM" id="Phobius"/>
    </source>
</evidence>
<dbReference type="AlphaFoldDB" id="A0AA39PJP1"/>
<evidence type="ECO:0000313" key="2">
    <source>
        <dbReference type="EMBL" id="KAK0485476.1"/>
    </source>
</evidence>
<gene>
    <name evidence="2" type="ORF">EDD18DRAFT_1427989</name>
</gene>
<dbReference type="EMBL" id="JAUEPU010000050">
    <property type="protein sequence ID" value="KAK0485476.1"/>
    <property type="molecule type" value="Genomic_DNA"/>
</dbReference>
<evidence type="ECO:0000313" key="3">
    <source>
        <dbReference type="Proteomes" id="UP001175228"/>
    </source>
</evidence>
<keyword evidence="1" id="KW-0472">Membrane</keyword>
<organism evidence="2 3">
    <name type="scientific">Armillaria luteobubalina</name>
    <dbReference type="NCBI Taxonomy" id="153913"/>
    <lineage>
        <taxon>Eukaryota</taxon>
        <taxon>Fungi</taxon>
        <taxon>Dikarya</taxon>
        <taxon>Basidiomycota</taxon>
        <taxon>Agaricomycotina</taxon>
        <taxon>Agaricomycetes</taxon>
        <taxon>Agaricomycetidae</taxon>
        <taxon>Agaricales</taxon>
        <taxon>Marasmiineae</taxon>
        <taxon>Physalacriaceae</taxon>
        <taxon>Armillaria</taxon>
    </lineage>
</organism>
<name>A0AA39PJP1_9AGAR</name>
<dbReference type="Proteomes" id="UP001175228">
    <property type="component" value="Unassembled WGS sequence"/>
</dbReference>
<keyword evidence="1" id="KW-0812">Transmembrane</keyword>
<feature type="transmembrane region" description="Helical" evidence="1">
    <location>
        <begin position="91"/>
        <end position="117"/>
    </location>
</feature>